<dbReference type="Gene3D" id="2.60.40.1080">
    <property type="match status" value="2"/>
</dbReference>
<evidence type="ECO:0000259" key="3">
    <source>
        <dbReference type="Pfam" id="PF07587"/>
    </source>
</evidence>
<accession>A0ABN6H6H5</accession>
<dbReference type="Pfam" id="PF07587">
    <property type="entry name" value="PSD1"/>
    <property type="match status" value="1"/>
</dbReference>
<evidence type="ECO:0000313" key="5">
    <source>
        <dbReference type="EMBL" id="BCX49272.1"/>
    </source>
</evidence>
<dbReference type="RefSeq" id="WP_338685782.1">
    <property type="nucleotide sequence ID" value="NZ_AP024702.1"/>
</dbReference>
<dbReference type="Pfam" id="PF07635">
    <property type="entry name" value="PSCyt1"/>
    <property type="match status" value="1"/>
</dbReference>
<evidence type="ECO:0000256" key="1">
    <source>
        <dbReference type="SAM" id="SignalP"/>
    </source>
</evidence>
<protein>
    <submittedName>
        <fullName evidence="5">Surface protein</fullName>
    </submittedName>
</protein>
<feature type="chain" id="PRO_5045587929" evidence="1">
    <location>
        <begin position="22"/>
        <end position="932"/>
    </location>
</feature>
<dbReference type="InterPro" id="IPR011444">
    <property type="entry name" value="DUF1549"/>
</dbReference>
<dbReference type="PANTHER" id="PTHR35889">
    <property type="entry name" value="CYCLOINULO-OLIGOSACCHARIDE FRUCTANOTRANSFERASE-RELATED"/>
    <property type="match status" value="1"/>
</dbReference>
<organism evidence="5 6">
    <name type="scientific">Haloferula helveola</name>
    <dbReference type="NCBI Taxonomy" id="490095"/>
    <lineage>
        <taxon>Bacteria</taxon>
        <taxon>Pseudomonadati</taxon>
        <taxon>Verrucomicrobiota</taxon>
        <taxon>Verrucomicrobiia</taxon>
        <taxon>Verrucomicrobiales</taxon>
        <taxon>Verrucomicrobiaceae</taxon>
        <taxon>Haloferula</taxon>
    </lineage>
</organism>
<evidence type="ECO:0000259" key="4">
    <source>
        <dbReference type="Pfam" id="PF07635"/>
    </source>
</evidence>
<reference evidence="5 6" key="1">
    <citation type="submission" date="2021-06" db="EMBL/GenBank/DDBJ databases">
        <title>Complete genome of Haloferula helveola possessing various polysaccharide degrading enzymes.</title>
        <authorList>
            <person name="Takami H."/>
            <person name="Huang C."/>
            <person name="Hamasaki K."/>
        </authorList>
    </citation>
    <scope>NUCLEOTIDE SEQUENCE [LARGE SCALE GENOMIC DNA]</scope>
    <source>
        <strain evidence="5 6">CN-1</strain>
    </source>
</reference>
<evidence type="ECO:0000259" key="2">
    <source>
        <dbReference type="Pfam" id="PF07583"/>
    </source>
</evidence>
<feature type="domain" description="DUF1549" evidence="2">
    <location>
        <begin position="441"/>
        <end position="629"/>
    </location>
</feature>
<dbReference type="EMBL" id="AP024702">
    <property type="protein sequence ID" value="BCX49272.1"/>
    <property type="molecule type" value="Genomic_DNA"/>
</dbReference>
<dbReference type="Proteomes" id="UP001374893">
    <property type="component" value="Chromosome"/>
</dbReference>
<keyword evidence="6" id="KW-1185">Reference proteome</keyword>
<dbReference type="InterPro" id="IPR022655">
    <property type="entry name" value="DUF1553"/>
</dbReference>
<gene>
    <name evidence="5" type="ORF">HAHE_31800</name>
</gene>
<evidence type="ECO:0000313" key="6">
    <source>
        <dbReference type="Proteomes" id="UP001374893"/>
    </source>
</evidence>
<dbReference type="InterPro" id="IPR036909">
    <property type="entry name" value="Cyt_c-like_dom_sf"/>
</dbReference>
<dbReference type="PANTHER" id="PTHR35889:SF3">
    <property type="entry name" value="F-BOX DOMAIN-CONTAINING PROTEIN"/>
    <property type="match status" value="1"/>
</dbReference>
<keyword evidence="1" id="KW-0732">Signal</keyword>
<name>A0ABN6H6H5_9BACT</name>
<dbReference type="InterPro" id="IPR011429">
    <property type="entry name" value="Cyt_c_Planctomycete-type"/>
</dbReference>
<sequence length="932" mass="103681">MIRIARGIPLAALGAALAAQAGADTFPAARVALETHCLSCHHPEKTKGDLLMTTRAAMLDGGDSGTALVPGNPEQSLLIERICLDEDHDDLMPPKGGPLDAAQIDAIRAWVADGAPWPEGITLSPRPKTALPNWDAPADPEIASIEAFPKSVSLETAKDFHRVIVIARFNDAATHDITRQAKLTLADPSLASVTDTTLRPLKDGSTTLRIEYRGLSTEIPVTVKEATKPRPVSFQLDVMPVLTSATCNTGSCHGSARGQDGFHLTLYGFDPKGDHFRLTREMPGRRINLGLPEESLLLTKAIGAVPHTGGKLFEKDSANYRTLLEWIRDGAQFDQGEIPQPTGITIEPPQLLMKGSDLEIPLTVRATYSDGTDRDVSTLSTFSTSNDNSVEIDPYKGLAKSKKRGEAFLLSRFHTFTEGSQAIVVPDDLPYTRPDIPAFNEVDTLVHEKLHKLRVIPSDVCSDEVFVRRVYLDVIGRLPEAEERTTFLTDANPEKRKALVDELLTRKEFTEMWVMKWAELLQIRTFRNGPNQVSYKAALGYYGWLRERIAANTPFNEIVRELLSSEGGTFETPATNFYQIESDVLKLTENVAQVFMGTRIQCAQCHNHPFDRWTMDDYYGFASFFAQVKRKPAEDPRERIIFDGGGDVKHPVTQQNAKPRFLGTPTPDDFGSKSRREALADWLASPDNPWFARNVVNITWAHFFGVGITDPVDDVRVSNPPSNPELLDTLSKRFIDSGYDIRSIVRDICNSRTYQLSSRTNETNATDETNFSHSLIRRMRAEVLLDAISQVTETPNKFKGLPLGASAVQIADGNTSNYFLTTFGRATRATVCSCEVKMEPNLSQALHLLNGSSTHQRIKQSKVIPSLLEQKRPPIEIVDHLYLRTLGREPTTSEREHLKGYLEGAKDPKDVRLILDDIFWALLNSKEFLFNH</sequence>
<feature type="domain" description="DUF1553" evidence="3">
    <location>
        <begin position="675"/>
        <end position="901"/>
    </location>
</feature>
<dbReference type="Pfam" id="PF07583">
    <property type="entry name" value="PSCyt2"/>
    <property type="match status" value="1"/>
</dbReference>
<dbReference type="SUPFAM" id="SSF46626">
    <property type="entry name" value="Cytochrome c"/>
    <property type="match status" value="1"/>
</dbReference>
<proteinExistence type="predicted"/>
<feature type="domain" description="Cytochrome C Planctomycete-type" evidence="4">
    <location>
        <begin position="37"/>
        <end position="96"/>
    </location>
</feature>
<feature type="signal peptide" evidence="1">
    <location>
        <begin position="1"/>
        <end position="21"/>
    </location>
</feature>